<dbReference type="Gene3D" id="3.40.50.150">
    <property type="entry name" value="Vaccinia Virus protein VP39"/>
    <property type="match status" value="1"/>
</dbReference>
<dbReference type="EMBL" id="QJVJ01000007">
    <property type="protein sequence ID" value="PYI53431.1"/>
    <property type="molecule type" value="Genomic_DNA"/>
</dbReference>
<dbReference type="Proteomes" id="UP000247476">
    <property type="component" value="Unassembled WGS sequence"/>
</dbReference>
<dbReference type="AlphaFoldDB" id="A0A2V5K2N5"/>
<accession>A0A2V5K2N5</accession>
<comment type="caution">
    <text evidence="1">The sequence shown here is derived from an EMBL/GenBank/DDBJ whole genome shotgun (WGS) entry which is preliminary data.</text>
</comment>
<dbReference type="OrthoDB" id="2615562at2"/>
<organism evidence="1 2">
    <name type="scientific">Paenibacillus flagellatus</name>
    <dbReference type="NCBI Taxonomy" id="2211139"/>
    <lineage>
        <taxon>Bacteria</taxon>
        <taxon>Bacillati</taxon>
        <taxon>Bacillota</taxon>
        <taxon>Bacilli</taxon>
        <taxon>Bacillales</taxon>
        <taxon>Paenibacillaceae</taxon>
        <taxon>Paenibacillus</taxon>
    </lineage>
</organism>
<dbReference type="SUPFAM" id="SSF53335">
    <property type="entry name" value="S-adenosyl-L-methionine-dependent methyltransferases"/>
    <property type="match status" value="1"/>
</dbReference>
<gene>
    <name evidence="1" type="ORF">DLM86_16785</name>
</gene>
<name>A0A2V5K2N5_9BACL</name>
<evidence type="ECO:0000313" key="1">
    <source>
        <dbReference type="EMBL" id="PYI53431.1"/>
    </source>
</evidence>
<sequence>MSISIRFEKLLERQFVHNEGKSLFYEKPDGEPPLTPAEHTVRFLQKHGGRFVDWVRSAAEADDLRPLLRKLARSCMTSFMKANPYVHFQAAHHAELERLYRRSLQEICGTLVRREFLAERDLVECFRCHYARLRSFLSRTNGTELFRAYARSPHIPPIAYAEYSPELQLNVLGLHEDRLLQPILDIGCGAQARLIRYLREYGLAASGLDRWEVECGAAWSSADWLYADYGTGVWGTVISHMAFSNHFRHHHLRKDGLAEDYARAYMNIVRSLRPGGCFAYAPGLPFMEEPLARDPRFRIETQPVVGALEATRVIRIR</sequence>
<evidence type="ECO:0000313" key="2">
    <source>
        <dbReference type="Proteomes" id="UP000247476"/>
    </source>
</evidence>
<dbReference type="InterPro" id="IPR029063">
    <property type="entry name" value="SAM-dependent_MTases_sf"/>
</dbReference>
<dbReference type="RefSeq" id="WP_110841203.1">
    <property type="nucleotide sequence ID" value="NZ_QJVJ01000007.1"/>
</dbReference>
<protein>
    <submittedName>
        <fullName evidence="1">Uncharacterized protein</fullName>
    </submittedName>
</protein>
<reference evidence="1 2" key="1">
    <citation type="submission" date="2018-05" db="EMBL/GenBank/DDBJ databases">
        <title>Paenibacillus flagellatus sp. nov., isolated from selenium mineral soil.</title>
        <authorList>
            <person name="Dai X."/>
        </authorList>
    </citation>
    <scope>NUCLEOTIDE SEQUENCE [LARGE SCALE GENOMIC DNA]</scope>
    <source>
        <strain evidence="1 2">DXL2</strain>
    </source>
</reference>
<keyword evidence="2" id="KW-1185">Reference proteome</keyword>
<proteinExistence type="predicted"/>